<evidence type="ECO:0000256" key="3">
    <source>
        <dbReference type="ARBA" id="ARBA00022630"/>
    </source>
</evidence>
<keyword evidence="4 5" id="KW-0274">FAD</keyword>
<dbReference type="SUPFAM" id="SSF54373">
    <property type="entry name" value="FAD-linked reductases, C-terminal domain"/>
    <property type="match status" value="1"/>
</dbReference>
<dbReference type="RefSeq" id="WP_043672690.1">
    <property type="nucleotide sequence ID" value="NZ_BDCI01000052.1"/>
</dbReference>
<dbReference type="PROSITE" id="PS00623">
    <property type="entry name" value="GMC_OXRED_1"/>
    <property type="match status" value="1"/>
</dbReference>
<dbReference type="InterPro" id="IPR023978">
    <property type="entry name" value="GMC_oxidoreductase_bact"/>
</dbReference>
<keyword evidence="8" id="KW-1185">Reference proteome</keyword>
<dbReference type="PANTHER" id="PTHR11552">
    <property type="entry name" value="GLUCOSE-METHANOL-CHOLINE GMC OXIDOREDUCTASE"/>
    <property type="match status" value="1"/>
</dbReference>
<dbReference type="InterPro" id="IPR036188">
    <property type="entry name" value="FAD/NAD-bd_sf"/>
</dbReference>
<dbReference type="EMBL" id="JNFP01000023">
    <property type="protein sequence ID" value="KIA63298.1"/>
    <property type="molecule type" value="Genomic_DNA"/>
</dbReference>
<organism evidence="7 8">
    <name type="scientific">Nocardia vulneris</name>
    <dbReference type="NCBI Taxonomy" id="1141657"/>
    <lineage>
        <taxon>Bacteria</taxon>
        <taxon>Bacillati</taxon>
        <taxon>Actinomycetota</taxon>
        <taxon>Actinomycetes</taxon>
        <taxon>Mycobacteriales</taxon>
        <taxon>Nocardiaceae</taxon>
        <taxon>Nocardia</taxon>
    </lineage>
</organism>
<evidence type="ECO:0000256" key="1">
    <source>
        <dbReference type="ARBA" id="ARBA00001974"/>
    </source>
</evidence>
<evidence type="ECO:0000313" key="8">
    <source>
        <dbReference type="Proteomes" id="UP000031364"/>
    </source>
</evidence>
<proteinExistence type="inferred from homology"/>
<evidence type="ECO:0000256" key="4">
    <source>
        <dbReference type="ARBA" id="ARBA00022827"/>
    </source>
</evidence>
<dbReference type="SUPFAM" id="SSF51905">
    <property type="entry name" value="FAD/NAD(P)-binding domain"/>
    <property type="match status" value="1"/>
</dbReference>
<sequence length="488" mass="51972">MTDTLIVGGGTAGCVLAARLSAHPDHTVRLLEAGPVWRAPAEVPARLRDATRLPLEADTPWLWRYPVSLAAADGAEQTGNIVRGRAIGGSSAVNGSYFVRAAPADFAAWSQVLNGANTWSFDAVLPAYRRSEHDLDFGDRRWHGRAGPIPVRRTADPVPLSEEFANACVVAGFPLLSDLNAPTDATDGVGRVPCNIADGVRTGTALAYLLPALNRPNLTVHGDTSAVRIVFRGTRAVGVEVRRAGRTETVWADRIVLSAGAIETAALLLRSGVGDPEQLRASGIPVVHPAPVGAWCTDHPEIGLEYRLPAPARAAVALEYALALDDLEFRPYTVAFTPGTYRLGVALMRPESAGSVRLRAADPATPPDIRLGHLRAERDRARLRTAGDIAMDLLHRMSAQPRTDPMPRSPAQADAWLRANLATSQHLSGTCRMGPPHDARAVVDERCRVHGVIGLSIVDLSVVPVPLGRGPQATVVMIAEHAAAHLTT</sequence>
<dbReference type="PANTHER" id="PTHR11552:SF147">
    <property type="entry name" value="CHOLINE DEHYDROGENASE, MITOCHONDRIAL"/>
    <property type="match status" value="1"/>
</dbReference>
<evidence type="ECO:0000259" key="6">
    <source>
        <dbReference type="PROSITE" id="PS00623"/>
    </source>
</evidence>
<accession>A0ABR4ZDH4</accession>
<comment type="similarity">
    <text evidence="2 5">Belongs to the GMC oxidoreductase family.</text>
</comment>
<dbReference type="Pfam" id="PF05199">
    <property type="entry name" value="GMC_oxred_C"/>
    <property type="match status" value="1"/>
</dbReference>
<keyword evidence="3 5" id="KW-0285">Flavoprotein</keyword>
<dbReference type="InterPro" id="IPR000172">
    <property type="entry name" value="GMC_OxRdtase_N"/>
</dbReference>
<dbReference type="Pfam" id="PF00732">
    <property type="entry name" value="GMC_oxred_N"/>
    <property type="match status" value="1"/>
</dbReference>
<dbReference type="NCBIfam" id="TIGR03970">
    <property type="entry name" value="Rv0697"/>
    <property type="match status" value="1"/>
</dbReference>
<protein>
    <submittedName>
        <fullName evidence="7">Oxidoreductase</fullName>
    </submittedName>
</protein>
<dbReference type="Proteomes" id="UP000031364">
    <property type="component" value="Unassembled WGS sequence"/>
</dbReference>
<comment type="cofactor">
    <cofactor evidence="1">
        <name>FAD</name>
        <dbReference type="ChEBI" id="CHEBI:57692"/>
    </cofactor>
</comment>
<dbReference type="PIRSF" id="PIRSF000137">
    <property type="entry name" value="Alcohol_oxidase"/>
    <property type="match status" value="1"/>
</dbReference>
<gene>
    <name evidence="7" type="ORF">FG87_19780</name>
</gene>
<name>A0ABR4ZDH4_9NOCA</name>
<dbReference type="InterPro" id="IPR007867">
    <property type="entry name" value="GMC_OxRtase_C"/>
</dbReference>
<comment type="caution">
    <text evidence="7">The sequence shown here is derived from an EMBL/GenBank/DDBJ whole genome shotgun (WGS) entry which is preliminary data.</text>
</comment>
<evidence type="ECO:0000256" key="5">
    <source>
        <dbReference type="RuleBase" id="RU003968"/>
    </source>
</evidence>
<dbReference type="Gene3D" id="3.50.50.60">
    <property type="entry name" value="FAD/NAD(P)-binding domain"/>
    <property type="match status" value="1"/>
</dbReference>
<dbReference type="InterPro" id="IPR012132">
    <property type="entry name" value="GMC_OxRdtase"/>
</dbReference>
<dbReference type="Gene3D" id="3.30.410.40">
    <property type="match status" value="1"/>
</dbReference>
<evidence type="ECO:0000313" key="7">
    <source>
        <dbReference type="EMBL" id="KIA63298.1"/>
    </source>
</evidence>
<reference evidence="7 8" key="1">
    <citation type="journal article" date="2014" name="Int. J. Syst. Evol. Microbiol.">
        <title>Nocardia vulneris sp. nov., isolated from wounds of human patients in North America.</title>
        <authorList>
            <person name="Lasker B.A."/>
            <person name="Bell M."/>
            <person name="Klenk H.P."/>
            <person name="Sproer C."/>
            <person name="Schumann C."/>
            <person name="Schumann P."/>
            <person name="Brown J.M."/>
        </authorList>
    </citation>
    <scope>NUCLEOTIDE SEQUENCE [LARGE SCALE GENOMIC DNA]</scope>
    <source>
        <strain evidence="7 8">W9851</strain>
    </source>
</reference>
<feature type="domain" description="Glucose-methanol-choline oxidoreductase N-terminal" evidence="6">
    <location>
        <begin position="84"/>
        <end position="107"/>
    </location>
</feature>
<evidence type="ECO:0000256" key="2">
    <source>
        <dbReference type="ARBA" id="ARBA00010790"/>
    </source>
</evidence>